<name>A0A9Q8CMR5_9STAP</name>
<comment type="caution">
    <text evidence="2">The sequence shown here is derived from an EMBL/GenBank/DDBJ whole genome shotgun (WGS) entry which is preliminary data.</text>
</comment>
<keyword evidence="1" id="KW-1133">Transmembrane helix</keyword>
<evidence type="ECO:0000313" key="2">
    <source>
        <dbReference type="EMBL" id="TDM03645.1"/>
    </source>
</evidence>
<keyword evidence="3" id="KW-1185">Reference proteome</keyword>
<dbReference type="Proteomes" id="UP000295280">
    <property type="component" value="Unassembled WGS sequence"/>
</dbReference>
<gene>
    <name evidence="2" type="ORF">ERX40_00300</name>
</gene>
<dbReference type="OrthoDB" id="2418257at2"/>
<keyword evidence="1" id="KW-0812">Transmembrane</keyword>
<protein>
    <submittedName>
        <fullName evidence="2">Uncharacterized protein</fullName>
    </submittedName>
</protein>
<reference evidence="2 3" key="1">
    <citation type="submission" date="2019-01" db="EMBL/GenBank/DDBJ databases">
        <title>Draft genome sequences of the type strains of six Macrococcus species.</title>
        <authorList>
            <person name="Mazhar S."/>
            <person name="Altermann E."/>
            <person name="Hill C."/>
            <person name="Mcauliffe O."/>
        </authorList>
    </citation>
    <scope>NUCLEOTIDE SEQUENCE [LARGE SCALE GENOMIC DNA]</scope>
    <source>
        <strain evidence="2 3">ATCC 51828</strain>
    </source>
</reference>
<accession>A0A9Q8CMR5</accession>
<sequence>MIITLLLIIGLCVLVYYCNQRIIAMLEAGDDKNVLIWLYSTMISAGLIVGLIVYSMREQLIDILNVFYRQ</sequence>
<dbReference type="AlphaFoldDB" id="A0A9Q8CMR5"/>
<dbReference type="RefSeq" id="WP_133416508.1">
    <property type="nucleotide sequence ID" value="NZ_SCWD01000001.1"/>
</dbReference>
<feature type="transmembrane region" description="Helical" evidence="1">
    <location>
        <begin position="36"/>
        <end position="54"/>
    </location>
</feature>
<evidence type="ECO:0000256" key="1">
    <source>
        <dbReference type="SAM" id="Phobius"/>
    </source>
</evidence>
<keyword evidence="1" id="KW-0472">Membrane</keyword>
<organism evidence="2 3">
    <name type="scientific">Macrococcus carouselicus</name>
    <dbReference type="NCBI Taxonomy" id="69969"/>
    <lineage>
        <taxon>Bacteria</taxon>
        <taxon>Bacillati</taxon>
        <taxon>Bacillota</taxon>
        <taxon>Bacilli</taxon>
        <taxon>Bacillales</taxon>
        <taxon>Staphylococcaceae</taxon>
        <taxon>Macrococcus</taxon>
    </lineage>
</organism>
<proteinExistence type="predicted"/>
<dbReference type="EMBL" id="SCWD01000001">
    <property type="protein sequence ID" value="TDM03645.1"/>
    <property type="molecule type" value="Genomic_DNA"/>
</dbReference>
<evidence type="ECO:0000313" key="3">
    <source>
        <dbReference type="Proteomes" id="UP000295280"/>
    </source>
</evidence>